<dbReference type="AlphaFoldDB" id="A0A8J4Y3M4"/>
<organism evidence="2 3">
    <name type="scientific">Chionoecetes opilio</name>
    <name type="common">Atlantic snow crab</name>
    <name type="synonym">Cancer opilio</name>
    <dbReference type="NCBI Taxonomy" id="41210"/>
    <lineage>
        <taxon>Eukaryota</taxon>
        <taxon>Metazoa</taxon>
        <taxon>Ecdysozoa</taxon>
        <taxon>Arthropoda</taxon>
        <taxon>Crustacea</taxon>
        <taxon>Multicrustacea</taxon>
        <taxon>Malacostraca</taxon>
        <taxon>Eumalacostraca</taxon>
        <taxon>Eucarida</taxon>
        <taxon>Decapoda</taxon>
        <taxon>Pleocyemata</taxon>
        <taxon>Brachyura</taxon>
        <taxon>Eubrachyura</taxon>
        <taxon>Majoidea</taxon>
        <taxon>Majidae</taxon>
        <taxon>Chionoecetes</taxon>
    </lineage>
</organism>
<accession>A0A8J4Y3M4</accession>
<name>A0A8J4Y3M4_CHIOP</name>
<evidence type="ECO:0000313" key="3">
    <source>
        <dbReference type="Proteomes" id="UP000770661"/>
    </source>
</evidence>
<reference evidence="2" key="1">
    <citation type="submission" date="2020-07" db="EMBL/GenBank/DDBJ databases">
        <title>The High-quality genome of the commercially important snow crab, Chionoecetes opilio.</title>
        <authorList>
            <person name="Jeong J.-H."/>
            <person name="Ryu S."/>
        </authorList>
    </citation>
    <scope>NUCLEOTIDE SEQUENCE</scope>
    <source>
        <strain evidence="2">MADBK_172401_WGS</strain>
        <tissue evidence="2">Digestive gland</tissue>
    </source>
</reference>
<protein>
    <submittedName>
        <fullName evidence="2">Uncharacterized protein</fullName>
    </submittedName>
</protein>
<sequence>MQWSFLFPNMRQLETSMRVDVMGRVPGQHIKESKREKRGKVYEGRGQARPKGPRELARFPADPKNQGKIFPVPIKKLYPLPSQTESRSLQNLGPLFLQWHCHFMPPMARRGRHKNCGPSTRCPRGGCTTCFGRTVDLSSFILIGKYPLFYHNIHRLHLGRLWEWQELPFPTSMPL</sequence>
<proteinExistence type="predicted"/>
<dbReference type="Proteomes" id="UP000770661">
    <property type="component" value="Unassembled WGS sequence"/>
</dbReference>
<gene>
    <name evidence="2" type="ORF">GWK47_008596</name>
</gene>
<feature type="region of interest" description="Disordered" evidence="1">
    <location>
        <begin position="28"/>
        <end position="63"/>
    </location>
</feature>
<evidence type="ECO:0000313" key="2">
    <source>
        <dbReference type="EMBL" id="KAG0716894.1"/>
    </source>
</evidence>
<feature type="compositionally biased region" description="Basic and acidic residues" evidence="1">
    <location>
        <begin position="29"/>
        <end position="43"/>
    </location>
</feature>
<dbReference type="OrthoDB" id="5949854at2759"/>
<comment type="caution">
    <text evidence="2">The sequence shown here is derived from an EMBL/GenBank/DDBJ whole genome shotgun (WGS) entry which is preliminary data.</text>
</comment>
<evidence type="ECO:0000256" key="1">
    <source>
        <dbReference type="SAM" id="MobiDB-lite"/>
    </source>
</evidence>
<keyword evidence="3" id="KW-1185">Reference proteome</keyword>
<dbReference type="EMBL" id="JACEEZ010018456">
    <property type="protein sequence ID" value="KAG0716894.1"/>
    <property type="molecule type" value="Genomic_DNA"/>
</dbReference>